<keyword evidence="1" id="KW-1185">Reference proteome</keyword>
<proteinExistence type="predicted"/>
<reference evidence="2" key="1">
    <citation type="submission" date="2022-11" db="UniProtKB">
        <authorList>
            <consortium name="WormBaseParasite"/>
        </authorList>
    </citation>
    <scope>IDENTIFICATION</scope>
</reference>
<name>A0A915IZU4_ROMCU</name>
<protein>
    <submittedName>
        <fullName evidence="2">Uncharacterized protein</fullName>
    </submittedName>
</protein>
<accession>A0A915IZU4</accession>
<dbReference type="Proteomes" id="UP000887565">
    <property type="component" value="Unplaced"/>
</dbReference>
<sequence>MDLLKGFLGWAGPVPPLAKVGVGATIPTREQQKWPGSGFVDWLKHQSYGWNVVCYHTTDLHEDACRVFSREDRVSYFIIIMPKYHCITLSEAIERLQNDTDIEEANIAIIPPNDGGEVRDGEDIDEDVLENVESGEVASELDMLAPSSDSEQSDSDDKTLASLIPFLYPGMGGVDLLDRLLGSYQPKLRSKKWYWNLFAKGLNMAGGSGSPVSCYRHGTPCVLRVVSLGTRAFDPYELKYLGIESDSFTNILDNIHWLNESLDMTDQMSTTIYHYDFSMHIVNVNTVGSHMWREKADHELDVIYGEKIISHNRLLDLPGSSQTVHLDVWFEDSVHDIVNVSHGMPSLLDIFGYTEREGPAQCAAECDLFNGGRPCTYSIELKRCYFALIQHPGLYHKNPLGKFSIHFTFPGKDNIVKQRWHISTKETEFRFKDTQQFIWNVSVTLSTEGEYHCVDRTFTNTYMHSDWLLDKIINWSVF</sequence>
<evidence type="ECO:0000313" key="2">
    <source>
        <dbReference type="WBParaSite" id="nRc.2.0.1.t19645-RA"/>
    </source>
</evidence>
<dbReference type="AlphaFoldDB" id="A0A915IZU4"/>
<dbReference type="WBParaSite" id="nRc.2.0.1.t19645-RA">
    <property type="protein sequence ID" value="nRc.2.0.1.t19645-RA"/>
    <property type="gene ID" value="nRc.2.0.1.g19645"/>
</dbReference>
<evidence type="ECO:0000313" key="1">
    <source>
        <dbReference type="Proteomes" id="UP000887565"/>
    </source>
</evidence>
<organism evidence="1 2">
    <name type="scientific">Romanomermis culicivorax</name>
    <name type="common">Nematode worm</name>
    <dbReference type="NCBI Taxonomy" id="13658"/>
    <lineage>
        <taxon>Eukaryota</taxon>
        <taxon>Metazoa</taxon>
        <taxon>Ecdysozoa</taxon>
        <taxon>Nematoda</taxon>
        <taxon>Enoplea</taxon>
        <taxon>Dorylaimia</taxon>
        <taxon>Mermithida</taxon>
        <taxon>Mermithoidea</taxon>
        <taxon>Mermithidae</taxon>
        <taxon>Romanomermis</taxon>
    </lineage>
</organism>